<evidence type="ECO:0000256" key="2">
    <source>
        <dbReference type="ARBA" id="ARBA00022525"/>
    </source>
</evidence>
<dbReference type="EMBL" id="HAGO01000004">
    <property type="protein sequence ID" value="SMD29692.1"/>
    <property type="molecule type" value="Transcribed_RNA"/>
</dbReference>
<keyword evidence="2" id="KW-0964">Secreted</keyword>
<dbReference type="InterPro" id="IPR029277">
    <property type="entry name" value="SVWC_dom"/>
</dbReference>
<proteinExistence type="predicted"/>
<evidence type="ECO:0000256" key="1">
    <source>
        <dbReference type="ARBA" id="ARBA00004613"/>
    </source>
</evidence>
<feature type="chain" id="PRO_5019756306" evidence="3">
    <location>
        <begin position="32"/>
        <end position="124"/>
    </location>
</feature>
<evidence type="ECO:0000313" key="5">
    <source>
        <dbReference type="EMBL" id="SMD29692.1"/>
    </source>
</evidence>
<evidence type="ECO:0000256" key="3">
    <source>
        <dbReference type="SAM" id="SignalP"/>
    </source>
</evidence>
<feature type="signal peptide" evidence="3">
    <location>
        <begin position="1"/>
        <end position="31"/>
    </location>
</feature>
<dbReference type="AlphaFoldDB" id="A0A482ZI90"/>
<organism evidence="5">
    <name type="scientific">Selenotholus foelschei</name>
    <dbReference type="NCBI Taxonomy" id="1905327"/>
    <lineage>
        <taxon>Eukaryota</taxon>
        <taxon>Metazoa</taxon>
        <taxon>Ecdysozoa</taxon>
        <taxon>Arthropoda</taxon>
        <taxon>Chelicerata</taxon>
        <taxon>Arachnida</taxon>
        <taxon>Araneae</taxon>
        <taxon>Mygalomorphae</taxon>
        <taxon>Avicularoidea</taxon>
        <taxon>Theraphosidae</taxon>
        <taxon>Selenotholus</taxon>
    </lineage>
</organism>
<reference evidence="5" key="2">
    <citation type="submission" date="2019-04" db="EMBL/GenBank/DDBJ databases">
        <title>Unravelling the molecular evolution of spider venoms.</title>
        <authorList>
            <person name="Pineda S."/>
        </authorList>
    </citation>
    <scope>NUCLEOTIDE SEQUENCE</scope>
</reference>
<accession>A0A482ZI90</accession>
<keyword evidence="3" id="KW-0732">Signal</keyword>
<feature type="domain" description="Single" evidence="4">
    <location>
        <begin position="45"/>
        <end position="113"/>
    </location>
</feature>
<sequence>MKVEMGRMLCRYRILCFLIFALCCLVPQFSADMRLQPMKVGYDDCIDDEFKAHPVGSRWYSKKKCEEHSCLFIKGILYVMQSGCGKVGYSPECKLVQGNKDSHYPDCCPQVECPEVEYDYYYMR</sequence>
<evidence type="ECO:0000259" key="4">
    <source>
        <dbReference type="SMART" id="SM01318"/>
    </source>
</evidence>
<dbReference type="SMART" id="SM01318">
    <property type="entry name" value="SVWC"/>
    <property type="match status" value="1"/>
</dbReference>
<dbReference type="Pfam" id="PF15430">
    <property type="entry name" value="SVWC"/>
    <property type="match status" value="1"/>
</dbReference>
<comment type="subcellular location">
    <subcellularLocation>
        <location evidence="1">Secreted</location>
    </subcellularLocation>
</comment>
<reference evidence="5" key="1">
    <citation type="submission" date="2017-03" db="EMBL/GenBank/DDBJ databases">
        <authorList>
            <person name="QRISCLOUD D."/>
        </authorList>
    </citation>
    <scope>NUCLEOTIDE SEQUENCE</scope>
</reference>
<protein>
    <submittedName>
        <fullName evidence="5">U2-Theraphotoxin-Sfo1a_1</fullName>
    </submittedName>
</protein>
<name>A0A482ZI90_9ARAC</name>
<dbReference type="GO" id="GO:0005576">
    <property type="term" value="C:extracellular region"/>
    <property type="evidence" value="ECO:0007669"/>
    <property type="project" value="UniProtKB-SubCell"/>
</dbReference>